<dbReference type="InterPro" id="IPR021109">
    <property type="entry name" value="Peptidase_aspartic_dom_sf"/>
</dbReference>
<dbReference type="PANTHER" id="PTHR33067">
    <property type="entry name" value="RNA-DIRECTED DNA POLYMERASE-RELATED"/>
    <property type="match status" value="1"/>
</dbReference>
<dbReference type="InterPro" id="IPR005162">
    <property type="entry name" value="Retrotrans_gag_dom"/>
</dbReference>
<keyword evidence="2" id="KW-0808">Transferase</keyword>
<evidence type="ECO:0000259" key="1">
    <source>
        <dbReference type="Pfam" id="PF03732"/>
    </source>
</evidence>
<organism evidence="2">
    <name type="scientific">Tanacetum cinerariifolium</name>
    <name type="common">Dalmatian daisy</name>
    <name type="synonym">Chrysanthemum cinerariifolium</name>
    <dbReference type="NCBI Taxonomy" id="118510"/>
    <lineage>
        <taxon>Eukaryota</taxon>
        <taxon>Viridiplantae</taxon>
        <taxon>Streptophyta</taxon>
        <taxon>Embryophyta</taxon>
        <taxon>Tracheophyta</taxon>
        <taxon>Spermatophyta</taxon>
        <taxon>Magnoliopsida</taxon>
        <taxon>eudicotyledons</taxon>
        <taxon>Gunneridae</taxon>
        <taxon>Pentapetalae</taxon>
        <taxon>asterids</taxon>
        <taxon>campanulids</taxon>
        <taxon>Asterales</taxon>
        <taxon>Asteraceae</taxon>
        <taxon>Asteroideae</taxon>
        <taxon>Anthemideae</taxon>
        <taxon>Anthemidinae</taxon>
        <taxon>Tanacetum</taxon>
    </lineage>
</organism>
<dbReference type="PANTHER" id="PTHR33067:SF35">
    <property type="entry name" value="ASPARTIC PEPTIDASE DDI1-TYPE DOMAIN-CONTAINING PROTEIN"/>
    <property type="match status" value="1"/>
</dbReference>
<dbReference type="GO" id="GO:0003964">
    <property type="term" value="F:RNA-directed DNA polymerase activity"/>
    <property type="evidence" value="ECO:0007669"/>
    <property type="project" value="UniProtKB-KW"/>
</dbReference>
<dbReference type="Gene3D" id="2.40.70.10">
    <property type="entry name" value="Acid Proteases"/>
    <property type="match status" value="1"/>
</dbReference>
<name>A0A6L2K2N6_TANCI</name>
<proteinExistence type="predicted"/>
<dbReference type="CDD" id="cd00303">
    <property type="entry name" value="retropepsin_like"/>
    <property type="match status" value="1"/>
</dbReference>
<reference evidence="2" key="1">
    <citation type="journal article" date="2019" name="Sci. Rep.">
        <title>Draft genome of Tanacetum cinerariifolium, the natural source of mosquito coil.</title>
        <authorList>
            <person name="Yamashiro T."/>
            <person name="Shiraishi A."/>
            <person name="Satake H."/>
            <person name="Nakayama K."/>
        </authorList>
    </citation>
    <scope>NUCLEOTIDE SEQUENCE</scope>
</reference>
<comment type="caution">
    <text evidence="2">The sequence shown here is derived from an EMBL/GenBank/DDBJ whole genome shotgun (WGS) entry which is preliminary data.</text>
</comment>
<dbReference type="AlphaFoldDB" id="A0A6L2K2N6"/>
<accession>A0A6L2K2N6</accession>
<keyword evidence="2" id="KW-0548">Nucleotidyltransferase</keyword>
<keyword evidence="2" id="KW-0695">RNA-directed DNA polymerase</keyword>
<evidence type="ECO:0000313" key="2">
    <source>
        <dbReference type="EMBL" id="GEU43120.1"/>
    </source>
</evidence>
<dbReference type="Pfam" id="PF13650">
    <property type="entry name" value="Asp_protease_2"/>
    <property type="match status" value="1"/>
</dbReference>
<dbReference type="SUPFAM" id="SSF50630">
    <property type="entry name" value="Acid proteases"/>
    <property type="match status" value="1"/>
</dbReference>
<sequence>MADNRTMKELLQAPTEGCGESIVIPEINSNHFEIKTNLLQSVQANPYHGFERENPHIHINNFKRITSTLKFRNVPNDVIKLMMFLYSFEGNARVWYDKEPPNSILTWEDLVNKFVNQFFPPSKTTHLKNEISCFTQRFKKTFGEAWERFKEMLRACPHHGFTEMNTTSRENASKSYDRIDKLADQISTLVDIFAKKIVTLASVKAVEESCVTCGSTAHIQPSVIPILEPDVSKTLPNTNIPYPLRLNDQKLREKATDQMEKFFQIFQDFHFGISFADALLLMLKFASTIKSLLTNKDKLFELAKIPLNENCSAMLLKKLPENLGDPGKFLIPCDFLGMDVCHALADLGASINILPLSIWKKLSLPELTPTWMTLELADRSITRPKRVAEDVFVKVGKFHFSTDFVVVDFEADPRVPLILGRSFLRTGRALIDVYGKEITLRVNDEAVTFNLNQTTRYSSTYDDLSDELVSSEIDHANYDPKGDICLIEKLLNDDPFQLPPIDLKQGEVIKAKSSIEEPPKLELKDLLSHLEYAYLESLDNLPVIISKDLKVDETDALLKVLKSHKRAIA</sequence>
<dbReference type="EMBL" id="BKCJ010001664">
    <property type="protein sequence ID" value="GEU43120.1"/>
    <property type="molecule type" value="Genomic_DNA"/>
</dbReference>
<dbReference type="Pfam" id="PF03732">
    <property type="entry name" value="Retrotrans_gag"/>
    <property type="match status" value="1"/>
</dbReference>
<feature type="domain" description="Retrotransposon gag" evidence="1">
    <location>
        <begin position="83"/>
        <end position="164"/>
    </location>
</feature>
<gene>
    <name evidence="2" type="ORF">Tci_015098</name>
</gene>
<protein>
    <submittedName>
        <fullName evidence="2">Reverse transcriptase domain-containing protein</fullName>
    </submittedName>
</protein>